<evidence type="ECO:0000313" key="2">
    <source>
        <dbReference type="Proteomes" id="UP000465778"/>
    </source>
</evidence>
<reference evidence="1 2" key="1">
    <citation type="journal article" date="2020" name="G3 (Bethesda)">
        <title>Whole Genome Sequencing and Comparative Genomics of Two Nematicidal Bacillus Strains Reveals a Wide Range of Possible Virulence Factors.</title>
        <authorList>
            <person name="Susic N."/>
            <person name="Janezic S."/>
            <person name="Rupnik M."/>
            <person name="Geric Stare B."/>
        </authorList>
    </citation>
    <scope>NUCLEOTIDE SEQUENCE [LARGE SCALE GENOMIC DNA]</scope>
    <source>
        <strain evidence="1 2">I-1582</strain>
    </source>
</reference>
<comment type="caution">
    <text evidence="1">The sequence shown here is derived from an EMBL/GenBank/DDBJ whole genome shotgun (WGS) entry which is preliminary data.</text>
</comment>
<name>A0A800MUD4_CYTFI</name>
<sequence>MGFTIPPNVDTYWVGEAGPGPSFIEANGYENDFTRQHAKINAYNLIHFARMLKNHPIPAEGNIIKG</sequence>
<dbReference type="EMBL" id="VDEM01000051">
    <property type="protein sequence ID" value="KAF0822646.1"/>
    <property type="molecule type" value="Genomic_DNA"/>
</dbReference>
<protein>
    <submittedName>
        <fullName evidence="1">BRAMP protein</fullName>
    </submittedName>
</protein>
<gene>
    <name evidence="1" type="ORF">KIS1582_3606</name>
</gene>
<evidence type="ECO:0000313" key="1">
    <source>
        <dbReference type="EMBL" id="KAF0822646.1"/>
    </source>
</evidence>
<accession>A0A800MUD4</accession>
<dbReference type="Proteomes" id="UP000465778">
    <property type="component" value="Unassembled WGS sequence"/>
</dbReference>
<organism evidence="1 2">
    <name type="scientific">Cytobacillus firmus</name>
    <name type="common">Bacillus firmus</name>
    <dbReference type="NCBI Taxonomy" id="1399"/>
    <lineage>
        <taxon>Bacteria</taxon>
        <taxon>Bacillati</taxon>
        <taxon>Bacillota</taxon>
        <taxon>Bacilli</taxon>
        <taxon>Bacillales</taxon>
        <taxon>Bacillaceae</taxon>
        <taxon>Cytobacillus</taxon>
    </lineage>
</organism>
<dbReference type="AlphaFoldDB" id="A0A800MUD4"/>
<proteinExistence type="predicted"/>